<dbReference type="PANTHER" id="PTHR43806">
    <property type="entry name" value="PEPTIDASE S8"/>
    <property type="match status" value="1"/>
</dbReference>
<dbReference type="PROSITE" id="PS00137">
    <property type="entry name" value="SUBTILASE_HIS"/>
    <property type="match status" value="1"/>
</dbReference>
<organism evidence="7 8">
    <name type="scientific">Methanospirillum hungatei JF-1 (strain ATCC 27890 / DSM 864 / NBRC 100397 / JF-1)</name>
    <dbReference type="NCBI Taxonomy" id="323259"/>
    <lineage>
        <taxon>Archaea</taxon>
        <taxon>Methanobacteriati</taxon>
        <taxon>Methanobacteriota</taxon>
        <taxon>Stenosarchaea group</taxon>
        <taxon>Methanomicrobia</taxon>
        <taxon>Methanomicrobiales</taxon>
        <taxon>Methanospirillaceae</taxon>
        <taxon>Methanospirillum</taxon>
    </lineage>
</organism>
<dbReference type="EnsemblBacteria" id="ABD41655">
    <property type="protein sequence ID" value="ABD41655"/>
    <property type="gene ID" value="Mhun_1944"/>
</dbReference>
<dbReference type="InterPro" id="IPR022398">
    <property type="entry name" value="Peptidase_S8_His-AS"/>
</dbReference>
<dbReference type="EMBL" id="CP000254">
    <property type="protein sequence ID" value="ABD41655.1"/>
    <property type="molecule type" value="Genomic_DNA"/>
</dbReference>
<dbReference type="InterPro" id="IPR000209">
    <property type="entry name" value="Peptidase_S8/S53_dom"/>
</dbReference>
<dbReference type="Gene3D" id="3.40.50.200">
    <property type="entry name" value="Peptidase S8/S53 domain"/>
    <property type="match status" value="1"/>
</dbReference>
<keyword evidence="8" id="KW-1185">Reference proteome</keyword>
<dbReference type="GO" id="GO:0004252">
    <property type="term" value="F:serine-type endopeptidase activity"/>
    <property type="evidence" value="ECO:0007669"/>
    <property type="project" value="UniProtKB-UniRule"/>
</dbReference>
<feature type="active site" description="Charge relay system" evidence="5">
    <location>
        <position position="253"/>
    </location>
</feature>
<name>Q2FRH2_METHJ</name>
<dbReference type="InterPro" id="IPR034204">
    <property type="entry name" value="PfSUB1-like_cat_dom"/>
</dbReference>
<dbReference type="PROSITE" id="PS00136">
    <property type="entry name" value="SUBTILASE_ASP"/>
    <property type="match status" value="1"/>
</dbReference>
<dbReference type="PROSITE" id="PS51892">
    <property type="entry name" value="SUBTILASE"/>
    <property type="match status" value="1"/>
</dbReference>
<evidence type="ECO:0000256" key="2">
    <source>
        <dbReference type="ARBA" id="ARBA00022670"/>
    </source>
</evidence>
<feature type="active site" description="Charge relay system" evidence="5">
    <location>
        <position position="413"/>
    </location>
</feature>
<accession>Q2FRH2</accession>
<dbReference type="InterPro" id="IPR036852">
    <property type="entry name" value="Peptidase_S8/S53_dom_sf"/>
</dbReference>
<protein>
    <submittedName>
        <fullName evidence="7">Peptidase S8 and S53, subtilisin, kexin, sedolisin</fullName>
    </submittedName>
</protein>
<dbReference type="GO" id="GO:0006508">
    <property type="term" value="P:proteolysis"/>
    <property type="evidence" value="ECO:0007669"/>
    <property type="project" value="UniProtKB-KW"/>
</dbReference>
<dbReference type="SUPFAM" id="SSF52743">
    <property type="entry name" value="Subtilisin-like"/>
    <property type="match status" value="1"/>
</dbReference>
<evidence type="ECO:0000256" key="5">
    <source>
        <dbReference type="PROSITE-ProRule" id="PRU01240"/>
    </source>
</evidence>
<dbReference type="InParanoid" id="Q2FRH2"/>
<sequence length="638" mass="67453">MTRHIGWVFVTCFILLIWCNASAEPISGWHPSARDYFTVPGSGQVENGGAVPIIPMPVENRTTQRENISASSVGYASEGVNISAPAREARILVRYNTSEVSALADVEIEGVALTEDLSSSLSGLVLYSTRGKSEEEAITALSALPGVLYAEPDYIVSIDRTPDDPELWRQWGIANTGQVYRENTPAGKAGADGNVLNAWNMTTSSGDVIVAVLDTGIDYNHPDLKSNMWTGSSGEHGFNVITQTQDPMDDNGHGTHCAGIIGAVGNNGVGGSGIAWQTKLMAIKAIGADGKAYTSDIIKGIEYATKAGADIISCSFGGSDSSQGLYDAIAESPALFVCAAGNQGKNNDQTPHYPSSFQLPNIIGVAATTSSDTLVSTSNYGTTVHLAAPGEDLYSTALSVPGGGQYRYMTGTSQATAFVAGMASLVKSLDSSLSNEEIRSLMISHSDAVPALQGKVAAQGRVNLGATLESLSGEDAIPLHQGWNFVSVPRPLAPGKDTAQIFGQVSSGGHSVLEYLHGTGWKTLKASDPISIMTGYWVYSTKDDSVPLQYAPSPGIIRKQIQSGWNTWSLPLKEAEKAKTALSPIQSIWKYVVGYDAPLQQYESPILNGGSGDQSDERLVKPHQGYWLYSAGEGEITG</sequence>
<evidence type="ECO:0000259" key="6">
    <source>
        <dbReference type="Pfam" id="PF00082"/>
    </source>
</evidence>
<dbReference type="Pfam" id="PF00082">
    <property type="entry name" value="Peptidase_S8"/>
    <property type="match status" value="1"/>
</dbReference>
<dbReference type="PRINTS" id="PR00723">
    <property type="entry name" value="SUBTILISIN"/>
</dbReference>
<dbReference type="PANTHER" id="PTHR43806:SF11">
    <property type="entry name" value="CEREVISIN-RELATED"/>
    <property type="match status" value="1"/>
</dbReference>
<dbReference type="AlphaFoldDB" id="Q2FRH2"/>
<dbReference type="eggNOG" id="arCOG06738">
    <property type="taxonomic scope" value="Archaea"/>
</dbReference>
<dbReference type="eggNOG" id="arCOG00702">
    <property type="taxonomic scope" value="Archaea"/>
</dbReference>
<gene>
    <name evidence="7" type="ordered locus">Mhun_1944</name>
</gene>
<evidence type="ECO:0000313" key="8">
    <source>
        <dbReference type="Proteomes" id="UP000001941"/>
    </source>
</evidence>
<feature type="active site" description="Charge relay system" evidence="5">
    <location>
        <position position="214"/>
    </location>
</feature>
<dbReference type="InterPro" id="IPR015500">
    <property type="entry name" value="Peptidase_S8_subtilisin-rel"/>
</dbReference>
<dbReference type="HOGENOM" id="CLU_011263_15_6_2"/>
<evidence type="ECO:0000313" key="7">
    <source>
        <dbReference type="EMBL" id="ABD41655.1"/>
    </source>
</evidence>
<dbReference type="CDD" id="cd07473">
    <property type="entry name" value="Peptidases_S8_Subtilisin_like"/>
    <property type="match status" value="1"/>
</dbReference>
<keyword evidence="3 5" id="KW-0378">Hydrolase</keyword>
<dbReference type="STRING" id="323259.Mhun_1944"/>
<keyword evidence="2 5" id="KW-0645">Protease</keyword>
<dbReference type="KEGG" id="mhu:Mhun_1944"/>
<dbReference type="InterPro" id="IPR023827">
    <property type="entry name" value="Peptidase_S8_Asp-AS"/>
</dbReference>
<dbReference type="Proteomes" id="UP000001941">
    <property type="component" value="Chromosome"/>
</dbReference>
<evidence type="ECO:0000256" key="1">
    <source>
        <dbReference type="ARBA" id="ARBA00011073"/>
    </source>
</evidence>
<feature type="domain" description="Peptidase S8/S53" evidence="6">
    <location>
        <begin position="207"/>
        <end position="446"/>
    </location>
</feature>
<evidence type="ECO:0000256" key="4">
    <source>
        <dbReference type="ARBA" id="ARBA00022825"/>
    </source>
</evidence>
<comment type="similarity">
    <text evidence="1 5">Belongs to the peptidase S8 family.</text>
</comment>
<keyword evidence="4 5" id="KW-0720">Serine protease</keyword>
<reference evidence="8" key="1">
    <citation type="journal article" date="2016" name="Stand. Genomic Sci.">
        <title>Complete genome sequence of Methanospirillum hungatei type strain JF1.</title>
        <authorList>
            <person name="Gunsalus R.P."/>
            <person name="Cook L.E."/>
            <person name="Crable B."/>
            <person name="Rohlin L."/>
            <person name="McDonald E."/>
            <person name="Mouttaki H."/>
            <person name="Sieber J.R."/>
            <person name="Poweleit N."/>
            <person name="Zhou H."/>
            <person name="Lapidus A.L."/>
            <person name="Daligault H.E."/>
            <person name="Land M."/>
            <person name="Gilna P."/>
            <person name="Ivanova N."/>
            <person name="Kyrpides N."/>
            <person name="Culley D.E."/>
            <person name="McInerney M.J."/>
        </authorList>
    </citation>
    <scope>NUCLEOTIDE SEQUENCE [LARGE SCALE GENOMIC DNA]</scope>
    <source>
        <strain evidence="8">ATCC 27890 / DSM 864 / NBRC 100397 / JF-1</strain>
    </source>
</reference>
<proteinExistence type="inferred from homology"/>
<evidence type="ECO:0000256" key="3">
    <source>
        <dbReference type="ARBA" id="ARBA00022801"/>
    </source>
</evidence>
<dbReference type="InterPro" id="IPR050131">
    <property type="entry name" value="Peptidase_S8_subtilisin-like"/>
</dbReference>